<evidence type="ECO:0000256" key="3">
    <source>
        <dbReference type="PIRSR" id="PIRSR600183-50"/>
    </source>
</evidence>
<keyword evidence="2 3" id="KW-0663">Pyridoxal phosphate</keyword>
<dbReference type="AlphaFoldDB" id="A0A1H7RV17"/>
<dbReference type="InterPro" id="IPR009006">
    <property type="entry name" value="Ala_racemase/Decarboxylase_C"/>
</dbReference>
<dbReference type="PRINTS" id="PR01179">
    <property type="entry name" value="ODADCRBXLASE"/>
</dbReference>
<proteinExistence type="predicted"/>
<feature type="domain" description="Orn/DAP/Arg decarboxylase 2 N-terminal" evidence="4">
    <location>
        <begin position="5"/>
        <end position="205"/>
    </location>
</feature>
<protein>
    <submittedName>
        <fullName evidence="5">Diaminopimelate decarboxylase</fullName>
    </submittedName>
</protein>
<evidence type="ECO:0000313" key="6">
    <source>
        <dbReference type="Proteomes" id="UP000182719"/>
    </source>
</evidence>
<sequence>MFPESIQRNIHNFQTVLEKRSVEGHILYALKANKSAVAADVSANAGIGLDASSLAELRHGLAHGAPGSRIGITGPIKDARLLSLAALHGCLVTIDALSELISFKNLLNRLDASAQPRILLRWRPASQDTSRFGMPKAELDECLQLLASSPRLKLEGFSFHLGGYSIEERAQGIVYLAAALERARNAGFSCTKLNIGGGMTVSYLEAGTWREFLTKNAPELFHSGRTFADFYPYHTDFPGHQFLARLLDWPLSHGGTVAEMLRYKRLCLLLEPGRSLLDQAGITLFRVRGMKRSNHGHGIVTVEGSSFSLSEQWFNSEFLPDPLLLKAPGNTQREPVLACVSGSTCLEQDMVSWRKIAWEATPEPGDLLVYANTAGYQMDSNESAFHHNPIPEKIAVFQTPRGVVWVRDNEFSSLDMADGLHPGGQHV</sequence>
<dbReference type="Gene3D" id="2.40.37.10">
    <property type="entry name" value="Lyase, Ornithine Decarboxylase, Chain A, domain 1"/>
    <property type="match status" value="1"/>
</dbReference>
<keyword evidence="6" id="KW-1185">Reference proteome</keyword>
<reference evidence="6" key="1">
    <citation type="submission" date="2016-10" db="EMBL/GenBank/DDBJ databases">
        <authorList>
            <person name="Varghese N."/>
            <person name="Submissions S."/>
        </authorList>
    </citation>
    <scope>NUCLEOTIDE SEQUENCE [LARGE SCALE GENOMIC DNA]</scope>
    <source>
        <strain evidence="6">DSM 17044</strain>
    </source>
</reference>
<dbReference type="InterPro" id="IPR029066">
    <property type="entry name" value="PLP-binding_barrel"/>
</dbReference>
<evidence type="ECO:0000313" key="5">
    <source>
        <dbReference type="EMBL" id="SEL64062.1"/>
    </source>
</evidence>
<evidence type="ECO:0000259" key="4">
    <source>
        <dbReference type="Pfam" id="PF02784"/>
    </source>
</evidence>
<dbReference type="PANTHER" id="PTHR43727">
    <property type="entry name" value="DIAMINOPIMELATE DECARBOXYLASE"/>
    <property type="match status" value="1"/>
</dbReference>
<accession>A0A1H7RV17</accession>
<dbReference type="InterPro" id="IPR000183">
    <property type="entry name" value="Orn/DAP/Arg_de-COase"/>
</dbReference>
<dbReference type="GO" id="GO:0009089">
    <property type="term" value="P:lysine biosynthetic process via diaminopimelate"/>
    <property type="evidence" value="ECO:0007669"/>
    <property type="project" value="TreeGrafter"/>
</dbReference>
<gene>
    <name evidence="5" type="ORF">SAMN05444354_107198</name>
</gene>
<organism evidence="5 6">
    <name type="scientific">Stigmatella aurantiaca</name>
    <dbReference type="NCBI Taxonomy" id="41"/>
    <lineage>
        <taxon>Bacteria</taxon>
        <taxon>Pseudomonadati</taxon>
        <taxon>Myxococcota</taxon>
        <taxon>Myxococcia</taxon>
        <taxon>Myxococcales</taxon>
        <taxon>Cystobacterineae</taxon>
        <taxon>Archangiaceae</taxon>
        <taxon>Stigmatella</taxon>
    </lineage>
</organism>
<dbReference type="GO" id="GO:0008836">
    <property type="term" value="F:diaminopimelate decarboxylase activity"/>
    <property type="evidence" value="ECO:0007669"/>
    <property type="project" value="TreeGrafter"/>
</dbReference>
<dbReference type="Proteomes" id="UP000182719">
    <property type="component" value="Unassembled WGS sequence"/>
</dbReference>
<evidence type="ECO:0000256" key="2">
    <source>
        <dbReference type="ARBA" id="ARBA00022898"/>
    </source>
</evidence>
<name>A0A1H7RV17_STIAU</name>
<dbReference type="EMBL" id="FOAP01000007">
    <property type="protein sequence ID" value="SEL64062.1"/>
    <property type="molecule type" value="Genomic_DNA"/>
</dbReference>
<comment type="cofactor">
    <cofactor evidence="1 3">
        <name>pyridoxal 5'-phosphate</name>
        <dbReference type="ChEBI" id="CHEBI:597326"/>
    </cofactor>
</comment>
<dbReference type="SUPFAM" id="SSF50621">
    <property type="entry name" value="Alanine racemase C-terminal domain-like"/>
    <property type="match status" value="1"/>
</dbReference>
<dbReference type="PANTHER" id="PTHR43727:SF2">
    <property type="entry name" value="GROUP IV DECARBOXYLASE"/>
    <property type="match status" value="1"/>
</dbReference>
<feature type="active site" description="Proton donor" evidence="3">
    <location>
        <position position="345"/>
    </location>
</feature>
<evidence type="ECO:0000256" key="1">
    <source>
        <dbReference type="ARBA" id="ARBA00001933"/>
    </source>
</evidence>
<dbReference type="InterPro" id="IPR022644">
    <property type="entry name" value="De-COase2_N"/>
</dbReference>
<dbReference type="Pfam" id="PF02784">
    <property type="entry name" value="Orn_Arg_deC_N"/>
    <property type="match status" value="1"/>
</dbReference>
<dbReference type="Gene3D" id="3.20.20.10">
    <property type="entry name" value="Alanine racemase"/>
    <property type="match status" value="1"/>
</dbReference>
<dbReference type="SUPFAM" id="SSF51419">
    <property type="entry name" value="PLP-binding barrel"/>
    <property type="match status" value="1"/>
</dbReference>
<feature type="modified residue" description="N6-(pyridoxal phosphate)lysine" evidence="3">
    <location>
        <position position="31"/>
    </location>
</feature>